<reference evidence="2 3" key="1">
    <citation type="submission" date="2019-07" db="EMBL/GenBank/DDBJ databases">
        <title>R&amp;d 2014.</title>
        <authorList>
            <person name="Klenk H.-P."/>
        </authorList>
    </citation>
    <scope>NUCLEOTIDE SEQUENCE [LARGE SCALE GENOMIC DNA]</scope>
    <source>
        <strain evidence="2 3">DSM 45764</strain>
    </source>
</reference>
<dbReference type="InterPro" id="IPR014044">
    <property type="entry name" value="CAP_dom"/>
</dbReference>
<dbReference type="PANTHER" id="PTHR31157:SF1">
    <property type="entry name" value="SCP DOMAIN-CONTAINING PROTEIN"/>
    <property type="match status" value="1"/>
</dbReference>
<dbReference type="RefSeq" id="WP_153361725.1">
    <property type="nucleotide sequence ID" value="NZ_VLKF01000001.1"/>
</dbReference>
<comment type="caution">
    <text evidence="2">The sequence shown here is derived from an EMBL/GenBank/DDBJ whole genome shotgun (WGS) entry which is preliminary data.</text>
</comment>
<evidence type="ECO:0000313" key="2">
    <source>
        <dbReference type="EMBL" id="TWH74286.1"/>
    </source>
</evidence>
<dbReference type="SUPFAM" id="SSF55797">
    <property type="entry name" value="PR-1-like"/>
    <property type="match status" value="1"/>
</dbReference>
<gene>
    <name evidence="2" type="ORF">JD78_02821</name>
</gene>
<dbReference type="Pfam" id="PF00188">
    <property type="entry name" value="CAP"/>
    <property type="match status" value="1"/>
</dbReference>
<dbReference type="EMBL" id="VLKF01000001">
    <property type="protein sequence ID" value="TWH74286.1"/>
    <property type="molecule type" value="Genomic_DNA"/>
</dbReference>
<protein>
    <submittedName>
        <fullName evidence="2">Cysteine-rich secretory protein family protein</fullName>
    </submittedName>
</protein>
<feature type="domain" description="SCP" evidence="1">
    <location>
        <begin position="2"/>
        <end position="116"/>
    </location>
</feature>
<proteinExistence type="predicted"/>
<dbReference type="Proteomes" id="UP000321490">
    <property type="component" value="Unassembled WGS sequence"/>
</dbReference>
<dbReference type="InterPro" id="IPR035940">
    <property type="entry name" value="CAP_sf"/>
</dbReference>
<dbReference type="CDD" id="cd05379">
    <property type="entry name" value="CAP_bacterial"/>
    <property type="match status" value="1"/>
</dbReference>
<sequence>MLDLVNAERATAGCPAVIADPALAGVARAHSADMRDRDYFSHIDPDGQDPFARARAAGIQTARAENIAYGQPDAAAVMAAWMASPGHRANILNCELGTLGVGVAEGAGGPWWTQLFGS</sequence>
<dbReference type="AlphaFoldDB" id="A0A562ITW8"/>
<keyword evidence="3" id="KW-1185">Reference proteome</keyword>
<evidence type="ECO:0000259" key="1">
    <source>
        <dbReference type="Pfam" id="PF00188"/>
    </source>
</evidence>
<dbReference type="PANTHER" id="PTHR31157">
    <property type="entry name" value="SCP DOMAIN-CONTAINING PROTEIN"/>
    <property type="match status" value="1"/>
</dbReference>
<organism evidence="2 3">
    <name type="scientific">Modestobacter roseus</name>
    <dbReference type="NCBI Taxonomy" id="1181884"/>
    <lineage>
        <taxon>Bacteria</taxon>
        <taxon>Bacillati</taxon>
        <taxon>Actinomycetota</taxon>
        <taxon>Actinomycetes</taxon>
        <taxon>Geodermatophilales</taxon>
        <taxon>Geodermatophilaceae</taxon>
        <taxon>Modestobacter</taxon>
    </lineage>
</organism>
<dbReference type="Gene3D" id="3.40.33.10">
    <property type="entry name" value="CAP"/>
    <property type="match status" value="1"/>
</dbReference>
<accession>A0A562ITW8</accession>
<name>A0A562ITW8_9ACTN</name>
<dbReference type="OrthoDB" id="68195at2"/>
<evidence type="ECO:0000313" key="3">
    <source>
        <dbReference type="Proteomes" id="UP000321490"/>
    </source>
</evidence>